<dbReference type="Pfam" id="PF13620">
    <property type="entry name" value="CarboxypepD_reg"/>
    <property type="match status" value="1"/>
</dbReference>
<evidence type="ECO:0000256" key="1">
    <source>
        <dbReference type="ARBA" id="ARBA00004571"/>
    </source>
</evidence>
<comment type="subcellular location">
    <subcellularLocation>
        <location evidence="1">Cell outer membrane</location>
        <topology evidence="1">Multi-pass membrane protein</topology>
    </subcellularLocation>
</comment>
<dbReference type="InterPro" id="IPR039426">
    <property type="entry name" value="TonB-dep_rcpt-like"/>
</dbReference>
<dbReference type="InterPro" id="IPR023997">
    <property type="entry name" value="TonB-dep_OMP_SusC/RagA_CS"/>
</dbReference>
<dbReference type="InterPro" id="IPR008969">
    <property type="entry name" value="CarboxyPept-like_regulatory"/>
</dbReference>
<evidence type="ECO:0000256" key="2">
    <source>
        <dbReference type="ARBA" id="ARBA00022448"/>
    </source>
</evidence>
<evidence type="ECO:0000256" key="5">
    <source>
        <dbReference type="ARBA" id="ARBA00023237"/>
    </source>
</evidence>
<dbReference type="InterPro" id="IPR023996">
    <property type="entry name" value="TonB-dep_OMP_SusC/RagA"/>
</dbReference>
<accession>A0A160VFI8</accession>
<dbReference type="EMBL" id="FAXC01000229">
    <property type="protein sequence ID" value="CUV09368.1"/>
    <property type="molecule type" value="Genomic_DNA"/>
</dbReference>
<dbReference type="AlphaFoldDB" id="A0A160VFI8"/>
<feature type="domain" description="TonB-dependent receptor plug" evidence="6">
    <location>
        <begin position="126"/>
        <end position="252"/>
    </location>
</feature>
<keyword evidence="5" id="KW-0998">Cell outer membrane</keyword>
<dbReference type="Gene3D" id="2.170.130.10">
    <property type="entry name" value="TonB-dependent receptor, plug domain"/>
    <property type="match status" value="1"/>
</dbReference>
<dbReference type="Pfam" id="PF07715">
    <property type="entry name" value="Plug"/>
    <property type="match status" value="1"/>
</dbReference>
<dbReference type="InterPro" id="IPR012910">
    <property type="entry name" value="Plug_dom"/>
</dbReference>
<protein>
    <submittedName>
        <fullName evidence="7">Putative outer membrane protein, probably involved in nutrient binding</fullName>
    </submittedName>
</protein>
<dbReference type="SUPFAM" id="SSF56935">
    <property type="entry name" value="Porins"/>
    <property type="match status" value="1"/>
</dbReference>
<keyword evidence="2" id="KW-0813">Transport</keyword>
<dbReference type="InterPro" id="IPR036942">
    <property type="entry name" value="Beta-barrel_TonB_sf"/>
</dbReference>
<reference evidence="7" key="1">
    <citation type="submission" date="2015-10" db="EMBL/GenBank/DDBJ databases">
        <authorList>
            <person name="Gilbert D.G."/>
        </authorList>
    </citation>
    <scope>NUCLEOTIDE SEQUENCE</scope>
</reference>
<sequence>MKMRYYYFITVFVFAGFVFAQSTIEGTVSDESGNPLSGANVTIDGTSHGGASGVDGDYVINVPSGTVEGNTVTVTASYIGYESVSASVDVPVGGSVNQNFSLGVDAIGMKAVSVTALGFTANRDEQGSSSVSVAGADMTRSGESLMGNSLAAKASNVIVNAVAGDPGASSTIKIRGANTISGTFQPLIVVDGMPMNNSTVYGGGNNISGGNDAGTVQQSRLNDLNANDIESVEVLKGASAAALWGSRAANGVIMITTKDGQAGKMKMNYKRTMSFDEIHERIPMQTVWGQGRDGNYDNSKAESWGDYIPDRAGGADDVESTGAHFTSEDGSFTQYAINTKNSKDTYVDTNWDQVFQTGKFIQEDFQVTGGDAVKTFLFSYSRLRQDGIIRNSLYDRDNFRLNTKFKLSDMISMASKASYTYTNSNRIQQSSNVTGVMLGLLRNAPDFDITHYKGTYVDASGAEYVGRQRAYRKYMAQSTHPTYNNPLWTINDQKAETKVDRFIMNNEMTITPDQNTSLVIRTGIDAWGDVRSWFFPMGSSGSRSSGVFAEDALTNREVNYDFIVRRSLSLGSVSLNVTAGYNWWDRAYNRTSFNIASFLVNTDKHTVNVNTSAEASTVDNSKMFIRSGRTYGLLSLAAMDNLYVNLSGVSEEQSTISDPYFYPAMDVAYQFSDMLKGTPLSFGKLRIAWGQVGVAPSAHRFETLAESGFTYTSYSDPLDIALFGGGYRVDDDKGNPDLKPELKTETEFGVDLRFLDDRLALSLTSYSNLVEDMLINVSKSPSTGYDTQYMNAATMENKGIELDGTYLLMNDANKGLDLYFNWAQNKNKVTDLAGTEVIYLGTGSVNSVALVGYAVGTLHGTGSKTYALATAIDTVGHDDGINIFTDDKSLVGNLALDKNGFPQITSLKTVLGDPNPDWRGTLGLNARWKNFNMNVLFEHSQGGDYSPRTQWVLRRFGTTEETAGAITLSQDMINFDGDTIASGMFVRGSIHDFGGGEVLLDETWYRHGIGGGFGDNQAYNFAVKDATFSRIRELSLSYTFTSPAFRERTKLSSLTMRWTARNLFAWYKELVGIDPATNQAGVANGFGLDYFTNPSTKSYLFTVSVNY</sequence>
<evidence type="ECO:0000259" key="6">
    <source>
        <dbReference type="Pfam" id="PF07715"/>
    </source>
</evidence>
<name>A0A160VFI8_9ZZZZ</name>
<dbReference type="InterPro" id="IPR037066">
    <property type="entry name" value="Plug_dom_sf"/>
</dbReference>
<dbReference type="GO" id="GO:0009279">
    <property type="term" value="C:cell outer membrane"/>
    <property type="evidence" value="ECO:0007669"/>
    <property type="project" value="UniProtKB-SubCell"/>
</dbReference>
<dbReference type="PROSITE" id="PS52016">
    <property type="entry name" value="TONB_DEPENDENT_REC_3"/>
    <property type="match status" value="1"/>
</dbReference>
<keyword evidence="3" id="KW-0812">Transmembrane</keyword>
<dbReference type="Gene3D" id="2.60.40.1120">
    <property type="entry name" value="Carboxypeptidase-like, regulatory domain"/>
    <property type="match status" value="1"/>
</dbReference>
<gene>
    <name evidence="7" type="ORF">MGWOODY_Mmi2508</name>
</gene>
<evidence type="ECO:0000313" key="7">
    <source>
        <dbReference type="EMBL" id="CUV09368.1"/>
    </source>
</evidence>
<proteinExistence type="predicted"/>
<evidence type="ECO:0000256" key="4">
    <source>
        <dbReference type="ARBA" id="ARBA00023136"/>
    </source>
</evidence>
<dbReference type="NCBIfam" id="TIGR04057">
    <property type="entry name" value="SusC_RagA_signa"/>
    <property type="match status" value="1"/>
</dbReference>
<dbReference type="SUPFAM" id="SSF49464">
    <property type="entry name" value="Carboxypeptidase regulatory domain-like"/>
    <property type="match status" value="1"/>
</dbReference>
<dbReference type="Gene3D" id="2.40.170.20">
    <property type="entry name" value="TonB-dependent receptor, beta-barrel domain"/>
    <property type="match status" value="1"/>
</dbReference>
<dbReference type="NCBIfam" id="TIGR04056">
    <property type="entry name" value="OMP_RagA_SusC"/>
    <property type="match status" value="1"/>
</dbReference>
<organism evidence="7">
    <name type="scientific">hydrothermal vent metagenome</name>
    <dbReference type="NCBI Taxonomy" id="652676"/>
    <lineage>
        <taxon>unclassified sequences</taxon>
        <taxon>metagenomes</taxon>
        <taxon>ecological metagenomes</taxon>
    </lineage>
</organism>
<keyword evidence="4" id="KW-0472">Membrane</keyword>
<evidence type="ECO:0000256" key="3">
    <source>
        <dbReference type="ARBA" id="ARBA00022692"/>
    </source>
</evidence>